<dbReference type="EMBL" id="QJSX01000027">
    <property type="protein sequence ID" value="PYE48705.1"/>
    <property type="molecule type" value="Genomic_DNA"/>
</dbReference>
<evidence type="ECO:0000313" key="3">
    <source>
        <dbReference type="EMBL" id="PYE48705.1"/>
    </source>
</evidence>
<dbReference type="SUPFAM" id="SSF51735">
    <property type="entry name" value="NAD(P)-binding Rossmann-fold domains"/>
    <property type="match status" value="1"/>
</dbReference>
<comment type="similarity">
    <text evidence="1">Belongs to the short-chain dehydrogenases/reductases (SDR) family.</text>
</comment>
<dbReference type="PANTHER" id="PTHR42901">
    <property type="entry name" value="ALCOHOL DEHYDROGENASE"/>
    <property type="match status" value="1"/>
</dbReference>
<dbReference type="PANTHER" id="PTHR42901:SF1">
    <property type="entry name" value="ALCOHOL DEHYDROGENASE"/>
    <property type="match status" value="1"/>
</dbReference>
<reference evidence="3 4" key="1">
    <citation type="submission" date="2018-06" db="EMBL/GenBank/DDBJ databases">
        <title>Genomic Encyclopedia of Type Strains, Phase IV (KMG-IV): sequencing the most valuable type-strain genomes for metagenomic binning, comparative biology and taxonomic classification.</title>
        <authorList>
            <person name="Goeker M."/>
        </authorList>
    </citation>
    <scope>NUCLEOTIDE SEQUENCE [LARGE SCALE GENOMIC DNA]</scope>
    <source>
        <strain evidence="3 4">DSM 18048</strain>
    </source>
</reference>
<dbReference type="GO" id="GO:0016491">
    <property type="term" value="F:oxidoreductase activity"/>
    <property type="evidence" value="ECO:0007669"/>
    <property type="project" value="UniProtKB-KW"/>
</dbReference>
<comment type="caution">
    <text evidence="3">The sequence shown here is derived from an EMBL/GenBank/DDBJ whole genome shotgun (WGS) entry which is preliminary data.</text>
</comment>
<sequence length="226" mass="23921">MEGRLDAQVIAVTSADAGYGRSVAPVLAQSGASVVLIGGNADTLAQLASHIEYEGGTAIPIKADVGVPLDWVSAQGRILEIFGALHGVVHLADKRAHSTFAQLSEGEWMELFNCNVKSSVAVAQVLRRRLPSTWLTLIGPHLDEKGLHAAPQRGALRGLAEHAHVEDLRVNVLLPSRAAAGGEHDRPLAEAVMALARPELRHLRGIVADVPLPDAPSLRPSELSLL</sequence>
<dbReference type="AlphaFoldDB" id="A0A318SGA6"/>
<organism evidence="3 4">
    <name type="scientific">Deinococcus yavapaiensis KR-236</name>
    <dbReference type="NCBI Taxonomy" id="694435"/>
    <lineage>
        <taxon>Bacteria</taxon>
        <taxon>Thermotogati</taxon>
        <taxon>Deinococcota</taxon>
        <taxon>Deinococci</taxon>
        <taxon>Deinococcales</taxon>
        <taxon>Deinococcaceae</taxon>
        <taxon>Deinococcus</taxon>
    </lineage>
</organism>
<evidence type="ECO:0000313" key="4">
    <source>
        <dbReference type="Proteomes" id="UP000248326"/>
    </source>
</evidence>
<dbReference type="InterPro" id="IPR002347">
    <property type="entry name" value="SDR_fam"/>
</dbReference>
<evidence type="ECO:0000256" key="2">
    <source>
        <dbReference type="ARBA" id="ARBA00023002"/>
    </source>
</evidence>
<keyword evidence="4" id="KW-1185">Reference proteome</keyword>
<dbReference type="OrthoDB" id="9790785at2"/>
<dbReference type="Proteomes" id="UP000248326">
    <property type="component" value="Unassembled WGS sequence"/>
</dbReference>
<dbReference type="RefSeq" id="WP_110888866.1">
    <property type="nucleotide sequence ID" value="NZ_QJSX01000027.1"/>
</dbReference>
<proteinExistence type="inferred from homology"/>
<keyword evidence="2" id="KW-0560">Oxidoreductase</keyword>
<evidence type="ECO:0000256" key="1">
    <source>
        <dbReference type="ARBA" id="ARBA00006484"/>
    </source>
</evidence>
<gene>
    <name evidence="3" type="ORF">DES52_12739</name>
</gene>
<dbReference type="Gene3D" id="3.40.50.720">
    <property type="entry name" value="NAD(P)-binding Rossmann-like Domain"/>
    <property type="match status" value="1"/>
</dbReference>
<dbReference type="InterPro" id="IPR036291">
    <property type="entry name" value="NAD(P)-bd_dom_sf"/>
</dbReference>
<dbReference type="Pfam" id="PF00106">
    <property type="entry name" value="adh_short"/>
    <property type="match status" value="1"/>
</dbReference>
<accession>A0A318SGA6</accession>
<protein>
    <submittedName>
        <fullName evidence="3">Short subunit dehydrogenase</fullName>
    </submittedName>
</protein>
<name>A0A318SGA6_9DEIO</name>